<feature type="domain" description="RNA polymerase sigma-70 region 2" evidence="6">
    <location>
        <begin position="26"/>
        <end position="87"/>
    </location>
</feature>
<gene>
    <name evidence="8" type="ORF">G3I53_28320</name>
</gene>
<organism evidence="8">
    <name type="scientific">Streptomyces sp. SID14436</name>
    <dbReference type="NCBI Taxonomy" id="2706070"/>
    <lineage>
        <taxon>Bacteria</taxon>
        <taxon>Bacillati</taxon>
        <taxon>Actinomycetota</taxon>
        <taxon>Actinomycetes</taxon>
        <taxon>Kitasatosporales</taxon>
        <taxon>Streptomycetaceae</taxon>
        <taxon>Streptomyces</taxon>
    </lineage>
</organism>
<evidence type="ECO:0000256" key="3">
    <source>
        <dbReference type="ARBA" id="ARBA00023082"/>
    </source>
</evidence>
<keyword evidence="4" id="KW-0238">DNA-binding</keyword>
<dbReference type="InterPro" id="IPR013324">
    <property type="entry name" value="RNA_pol_sigma_r3/r4-like"/>
</dbReference>
<dbReference type="InterPro" id="IPR036388">
    <property type="entry name" value="WH-like_DNA-bd_sf"/>
</dbReference>
<dbReference type="Gene3D" id="1.10.1740.10">
    <property type="match status" value="1"/>
</dbReference>
<keyword evidence="3" id="KW-0731">Sigma factor</keyword>
<dbReference type="Pfam" id="PF04545">
    <property type="entry name" value="Sigma70_r4"/>
    <property type="match status" value="1"/>
</dbReference>
<dbReference type="GO" id="GO:0006352">
    <property type="term" value="P:DNA-templated transcription initiation"/>
    <property type="evidence" value="ECO:0007669"/>
    <property type="project" value="InterPro"/>
</dbReference>
<evidence type="ECO:0000256" key="4">
    <source>
        <dbReference type="ARBA" id="ARBA00023125"/>
    </source>
</evidence>
<accession>A0A6G3R2M5</accession>
<dbReference type="RefSeq" id="WP_164338325.1">
    <property type="nucleotide sequence ID" value="NZ_JAAGMD010000789.1"/>
</dbReference>
<protein>
    <submittedName>
        <fullName evidence="8">Sigma-70 family RNA polymerase sigma factor</fullName>
    </submittedName>
</protein>
<evidence type="ECO:0000256" key="5">
    <source>
        <dbReference type="ARBA" id="ARBA00023163"/>
    </source>
</evidence>
<dbReference type="InterPro" id="IPR007627">
    <property type="entry name" value="RNA_pol_sigma70_r2"/>
</dbReference>
<dbReference type="AlphaFoldDB" id="A0A6G3R2M5"/>
<dbReference type="GO" id="GO:0016987">
    <property type="term" value="F:sigma factor activity"/>
    <property type="evidence" value="ECO:0007669"/>
    <property type="project" value="UniProtKB-KW"/>
</dbReference>
<evidence type="ECO:0000256" key="1">
    <source>
        <dbReference type="ARBA" id="ARBA00010641"/>
    </source>
</evidence>
<dbReference type="SUPFAM" id="SSF88946">
    <property type="entry name" value="Sigma2 domain of RNA polymerase sigma factors"/>
    <property type="match status" value="1"/>
</dbReference>
<evidence type="ECO:0000259" key="7">
    <source>
        <dbReference type="Pfam" id="PF04545"/>
    </source>
</evidence>
<dbReference type="CDD" id="cd06171">
    <property type="entry name" value="Sigma70_r4"/>
    <property type="match status" value="1"/>
</dbReference>
<dbReference type="SUPFAM" id="SSF88659">
    <property type="entry name" value="Sigma3 and sigma4 domains of RNA polymerase sigma factors"/>
    <property type="match status" value="1"/>
</dbReference>
<evidence type="ECO:0000256" key="2">
    <source>
        <dbReference type="ARBA" id="ARBA00023015"/>
    </source>
</evidence>
<evidence type="ECO:0000313" key="8">
    <source>
        <dbReference type="EMBL" id="NEA89842.1"/>
    </source>
</evidence>
<dbReference type="EMBL" id="JAAGMD010000789">
    <property type="protein sequence ID" value="NEA89842.1"/>
    <property type="molecule type" value="Genomic_DNA"/>
</dbReference>
<dbReference type="Gene3D" id="1.10.10.10">
    <property type="entry name" value="Winged helix-like DNA-binding domain superfamily/Winged helix DNA-binding domain"/>
    <property type="match status" value="1"/>
</dbReference>
<comment type="caution">
    <text evidence="8">The sequence shown here is derived from an EMBL/GenBank/DDBJ whole genome shotgun (WGS) entry which is preliminary data.</text>
</comment>
<dbReference type="InterPro" id="IPR039425">
    <property type="entry name" value="RNA_pol_sigma-70-like"/>
</dbReference>
<dbReference type="NCBIfam" id="TIGR02937">
    <property type="entry name" value="sigma70-ECF"/>
    <property type="match status" value="1"/>
</dbReference>
<sequence length="182" mass="20270">MSWPVMGSTGDDASERSLLAGCSASLPALFSFVSRLVEGDQHQAEDIVQETFLRCWLKYGTADREMLRPWLFTVARNLVIDAHRRSRARPVETEIDRKALPELCEAGPDDDVLSSVTLTNALRALAPAHREVLYRTYFLERTDEEVAADLGIPKGTVKSRRYYGLRALRLVLAEDAPGPVPA</sequence>
<keyword evidence="5" id="KW-0804">Transcription</keyword>
<name>A0A6G3R2M5_9ACTN</name>
<dbReference type="InterPro" id="IPR014284">
    <property type="entry name" value="RNA_pol_sigma-70_dom"/>
</dbReference>
<keyword evidence="2" id="KW-0805">Transcription regulation</keyword>
<dbReference type="InterPro" id="IPR013325">
    <property type="entry name" value="RNA_pol_sigma_r2"/>
</dbReference>
<dbReference type="PANTHER" id="PTHR43133">
    <property type="entry name" value="RNA POLYMERASE ECF-TYPE SIGMA FACTO"/>
    <property type="match status" value="1"/>
</dbReference>
<evidence type="ECO:0000259" key="6">
    <source>
        <dbReference type="Pfam" id="PF04542"/>
    </source>
</evidence>
<feature type="domain" description="RNA polymerase sigma-70 region 4" evidence="7">
    <location>
        <begin position="121"/>
        <end position="169"/>
    </location>
</feature>
<comment type="similarity">
    <text evidence="1">Belongs to the sigma-70 factor family. ECF subfamily.</text>
</comment>
<dbReference type="GO" id="GO:0003677">
    <property type="term" value="F:DNA binding"/>
    <property type="evidence" value="ECO:0007669"/>
    <property type="project" value="UniProtKB-KW"/>
</dbReference>
<proteinExistence type="inferred from homology"/>
<dbReference type="Pfam" id="PF04542">
    <property type="entry name" value="Sigma70_r2"/>
    <property type="match status" value="1"/>
</dbReference>
<reference evidence="8" key="1">
    <citation type="submission" date="2020-01" db="EMBL/GenBank/DDBJ databases">
        <title>Insect and environment-associated Actinomycetes.</title>
        <authorList>
            <person name="Currrie C."/>
            <person name="Chevrette M."/>
            <person name="Carlson C."/>
            <person name="Stubbendieck R."/>
            <person name="Wendt-Pienkowski E."/>
        </authorList>
    </citation>
    <scope>NUCLEOTIDE SEQUENCE</scope>
    <source>
        <strain evidence="8">SID14436</strain>
    </source>
</reference>
<dbReference type="InterPro" id="IPR007630">
    <property type="entry name" value="RNA_pol_sigma70_r4"/>
</dbReference>
<dbReference type="PANTHER" id="PTHR43133:SF52">
    <property type="entry name" value="ECF RNA POLYMERASE SIGMA FACTOR SIGL"/>
    <property type="match status" value="1"/>
</dbReference>